<proteinExistence type="predicted"/>
<comment type="caution">
    <text evidence="1">The sequence shown here is derived from an EMBL/GenBank/DDBJ whole genome shotgun (WGS) entry which is preliminary data.</text>
</comment>
<dbReference type="PATRIC" id="fig|1263870.3.peg.5888"/>
<protein>
    <submittedName>
        <fullName evidence="1">Uncharacterized protein</fullName>
    </submittedName>
</protein>
<accession>M5UAG8</accession>
<dbReference type="EMBL" id="ANOH01000392">
    <property type="protein sequence ID" value="EMI53008.1"/>
    <property type="molecule type" value="Genomic_DNA"/>
</dbReference>
<organism evidence="1 2">
    <name type="scientific">Rhodopirellula sallentina SM41</name>
    <dbReference type="NCBI Taxonomy" id="1263870"/>
    <lineage>
        <taxon>Bacteria</taxon>
        <taxon>Pseudomonadati</taxon>
        <taxon>Planctomycetota</taxon>
        <taxon>Planctomycetia</taxon>
        <taxon>Pirellulales</taxon>
        <taxon>Pirellulaceae</taxon>
        <taxon>Rhodopirellula</taxon>
    </lineage>
</organism>
<evidence type="ECO:0000313" key="1">
    <source>
        <dbReference type="EMBL" id="EMI53008.1"/>
    </source>
</evidence>
<evidence type="ECO:0000313" key="2">
    <source>
        <dbReference type="Proteomes" id="UP000011885"/>
    </source>
</evidence>
<reference evidence="1 2" key="1">
    <citation type="journal article" date="2013" name="Mar. Genomics">
        <title>Expression of sulfatases in Rhodopirellula baltica and the diversity of sulfatases in the genus Rhodopirellula.</title>
        <authorList>
            <person name="Wegner C.E."/>
            <person name="Richter-Heitmann T."/>
            <person name="Klindworth A."/>
            <person name="Klockow C."/>
            <person name="Richter M."/>
            <person name="Achstetter T."/>
            <person name="Glockner F.O."/>
            <person name="Harder J."/>
        </authorList>
    </citation>
    <scope>NUCLEOTIDE SEQUENCE [LARGE SCALE GENOMIC DNA]</scope>
    <source>
        <strain evidence="1 2">SM41</strain>
    </source>
</reference>
<keyword evidence="2" id="KW-1185">Reference proteome</keyword>
<dbReference type="Proteomes" id="UP000011885">
    <property type="component" value="Unassembled WGS sequence"/>
</dbReference>
<sequence>MGMNHDSMWVVKNTCSDASIGPKRADHDPTSKFDAGYLILGAPFAVFDSLGIT</sequence>
<dbReference type="AlphaFoldDB" id="M5UAG8"/>
<gene>
    <name evidence="1" type="ORF">RSSM_05562</name>
</gene>
<name>M5UAG8_9BACT</name>